<proteinExistence type="predicted"/>
<feature type="region of interest" description="Disordered" evidence="1">
    <location>
        <begin position="87"/>
        <end position="131"/>
    </location>
</feature>
<organism evidence="2 3">
    <name type="scientific">Actinopolyspora mzabensis</name>
    <dbReference type="NCBI Taxonomy" id="995066"/>
    <lineage>
        <taxon>Bacteria</taxon>
        <taxon>Bacillati</taxon>
        <taxon>Actinomycetota</taxon>
        <taxon>Actinomycetes</taxon>
        <taxon>Actinopolysporales</taxon>
        <taxon>Actinopolysporaceae</taxon>
        <taxon>Actinopolyspora</taxon>
    </lineage>
</organism>
<gene>
    <name evidence="2" type="ORF">SAMN04487820_106302</name>
</gene>
<dbReference type="OrthoDB" id="5195794at2"/>
<reference evidence="3" key="1">
    <citation type="submission" date="2016-10" db="EMBL/GenBank/DDBJ databases">
        <authorList>
            <person name="Varghese N."/>
            <person name="Submissions S."/>
        </authorList>
    </citation>
    <scope>NUCLEOTIDE SEQUENCE [LARGE SCALE GENOMIC DNA]</scope>
    <source>
        <strain evidence="3">DSM 45460</strain>
    </source>
</reference>
<dbReference type="EMBL" id="FNFM01000006">
    <property type="protein sequence ID" value="SDK31915.1"/>
    <property type="molecule type" value="Genomic_DNA"/>
</dbReference>
<accession>A0A1G9AZ99</accession>
<evidence type="ECO:0000256" key="1">
    <source>
        <dbReference type="SAM" id="MobiDB-lite"/>
    </source>
</evidence>
<protein>
    <submittedName>
        <fullName evidence="2">Uncharacterized protein</fullName>
    </submittedName>
</protein>
<evidence type="ECO:0000313" key="3">
    <source>
        <dbReference type="Proteomes" id="UP000199213"/>
    </source>
</evidence>
<keyword evidence="3" id="KW-1185">Reference proteome</keyword>
<evidence type="ECO:0000313" key="2">
    <source>
        <dbReference type="EMBL" id="SDK31915.1"/>
    </source>
</evidence>
<name>A0A1G9AZ99_ACTMZ</name>
<dbReference type="AlphaFoldDB" id="A0A1G9AZ99"/>
<dbReference type="RefSeq" id="WP_092628248.1">
    <property type="nucleotide sequence ID" value="NZ_FNFM01000006.1"/>
</dbReference>
<dbReference type="Proteomes" id="UP000199213">
    <property type="component" value="Unassembled WGS sequence"/>
</dbReference>
<sequence length="131" mass="13887">MSESSSSSPRPMDVTIAESVVRTATGTVDSEMVDQIARVLARHSAFSSELADTAARGMLSAEEVSAASARAHEVTEREIQRVLASARAHETDAPVPPQPRGRPAVETYEESYESEPSLPAQTAAAMLGVHP</sequence>